<dbReference type="Gene3D" id="3.90.550.10">
    <property type="entry name" value="Spore Coat Polysaccharide Biosynthesis Protein SpsA, Chain A"/>
    <property type="match status" value="1"/>
</dbReference>
<dbReference type="InterPro" id="IPR029044">
    <property type="entry name" value="Nucleotide-diphossugar_trans"/>
</dbReference>
<gene>
    <name evidence="1" type="ORF">S01H1_77822</name>
</gene>
<dbReference type="EMBL" id="BARS01052335">
    <property type="protein sequence ID" value="GAG52889.1"/>
    <property type="molecule type" value="Genomic_DNA"/>
</dbReference>
<accession>X0YAP0</accession>
<evidence type="ECO:0000313" key="1">
    <source>
        <dbReference type="EMBL" id="GAG52889.1"/>
    </source>
</evidence>
<sequence length="101" mass="12055">YNLMIKALFFTRFCDAQCGFKALSRHAVRELVPLIENNEWFFDTELLILAEKAGYPVKEIPVRWLEDPDTRVNIRKTVWEDIRGLARLRLRRPWRAVRAKP</sequence>
<evidence type="ECO:0008006" key="2">
    <source>
        <dbReference type="Google" id="ProtNLM"/>
    </source>
</evidence>
<feature type="non-terminal residue" evidence="1">
    <location>
        <position position="1"/>
    </location>
</feature>
<dbReference type="GO" id="GO:0006487">
    <property type="term" value="P:protein N-linked glycosylation"/>
    <property type="evidence" value="ECO:0007669"/>
    <property type="project" value="TreeGrafter"/>
</dbReference>
<dbReference type="PANTHER" id="PTHR10859:SF91">
    <property type="entry name" value="DOLICHYL-PHOSPHATE BETA-GLUCOSYLTRANSFERASE"/>
    <property type="match status" value="1"/>
</dbReference>
<protein>
    <recommendedName>
        <fullName evidence="2">Glycosyltransferase 2-like domain-containing protein</fullName>
    </recommendedName>
</protein>
<dbReference type="PANTHER" id="PTHR10859">
    <property type="entry name" value="GLYCOSYL TRANSFERASE"/>
    <property type="match status" value="1"/>
</dbReference>
<proteinExistence type="predicted"/>
<dbReference type="AlphaFoldDB" id="X0YAP0"/>
<comment type="caution">
    <text evidence="1">The sequence shown here is derived from an EMBL/GenBank/DDBJ whole genome shotgun (WGS) entry which is preliminary data.</text>
</comment>
<name>X0YAP0_9ZZZZ</name>
<organism evidence="1">
    <name type="scientific">marine sediment metagenome</name>
    <dbReference type="NCBI Taxonomy" id="412755"/>
    <lineage>
        <taxon>unclassified sequences</taxon>
        <taxon>metagenomes</taxon>
        <taxon>ecological metagenomes</taxon>
    </lineage>
</organism>
<reference evidence="1" key="1">
    <citation type="journal article" date="2014" name="Front. Microbiol.">
        <title>High frequency of phylogenetically diverse reductive dehalogenase-homologous genes in deep subseafloor sedimentary metagenomes.</title>
        <authorList>
            <person name="Kawai M."/>
            <person name="Futagami T."/>
            <person name="Toyoda A."/>
            <person name="Takaki Y."/>
            <person name="Nishi S."/>
            <person name="Hori S."/>
            <person name="Arai W."/>
            <person name="Tsubouchi T."/>
            <person name="Morono Y."/>
            <person name="Uchiyama I."/>
            <person name="Ito T."/>
            <person name="Fujiyama A."/>
            <person name="Inagaki F."/>
            <person name="Takami H."/>
        </authorList>
    </citation>
    <scope>NUCLEOTIDE SEQUENCE</scope>
    <source>
        <strain evidence="1">Expedition CK06-06</strain>
    </source>
</reference>
<dbReference type="SUPFAM" id="SSF53448">
    <property type="entry name" value="Nucleotide-diphospho-sugar transferases"/>
    <property type="match status" value="1"/>
</dbReference>